<dbReference type="AlphaFoldDB" id="A0A4Q9GU83"/>
<dbReference type="InterPro" id="IPR027417">
    <property type="entry name" value="P-loop_NTPase"/>
</dbReference>
<dbReference type="InterPro" id="IPR006083">
    <property type="entry name" value="PRK/URK"/>
</dbReference>
<dbReference type="Proteomes" id="UP000294194">
    <property type="component" value="Unassembled WGS sequence"/>
</dbReference>
<dbReference type="Gene3D" id="3.40.50.300">
    <property type="entry name" value="P-loop containing nucleotide triphosphate hydrolases"/>
    <property type="match status" value="1"/>
</dbReference>
<dbReference type="NCBIfam" id="NF006743">
    <property type="entry name" value="PRK09270.1-2"/>
    <property type="match status" value="1"/>
</dbReference>
<evidence type="ECO:0000313" key="2">
    <source>
        <dbReference type="EMBL" id="TBN58642.1"/>
    </source>
</evidence>
<sequence>MGEEGGGLLAATTLAEAVGLIPTTGQRQIVGVAGEPGAGKSTIAALLVAALGPTAALLPMDGYHLPQAELVELGRRDRMGAADTFDVDAFVATLRDLRSGRATYAPDFDRTIEEPVQGALAFPPELRTIVVEGNYLLHDAGGWERVLPLLDLSFFVEVEPGIRQSRLIERHVRFGKTPEAARAWALGPDEHNARVVRASAHGADHVIALR</sequence>
<reference evidence="3" key="1">
    <citation type="submission" date="2019-02" db="EMBL/GenBank/DDBJ databases">
        <title>Glaciihabitans arcticus sp. nov., a psychrotolerant bacterium isolated from polar soil.</title>
        <authorList>
            <person name="Dahal R.H."/>
        </authorList>
    </citation>
    <scope>NUCLEOTIDE SEQUENCE [LARGE SCALE GENOMIC DNA]</scope>
    <source>
        <strain evidence="3">RP-3-7</strain>
    </source>
</reference>
<dbReference type="SUPFAM" id="SSF52540">
    <property type="entry name" value="P-loop containing nucleoside triphosphate hydrolases"/>
    <property type="match status" value="1"/>
</dbReference>
<feature type="domain" description="Phosphoribulokinase/uridine kinase" evidence="1">
    <location>
        <begin position="29"/>
        <end position="172"/>
    </location>
</feature>
<dbReference type="PANTHER" id="PTHR10285">
    <property type="entry name" value="URIDINE KINASE"/>
    <property type="match status" value="1"/>
</dbReference>
<dbReference type="GO" id="GO:0005524">
    <property type="term" value="F:ATP binding"/>
    <property type="evidence" value="ECO:0007669"/>
    <property type="project" value="InterPro"/>
</dbReference>
<protein>
    <submittedName>
        <fullName evidence="2">Nucleoside/nucleotide kinase family protein</fullName>
    </submittedName>
</protein>
<accession>A0A4Q9GU83</accession>
<dbReference type="GO" id="GO:0016301">
    <property type="term" value="F:kinase activity"/>
    <property type="evidence" value="ECO:0007669"/>
    <property type="project" value="UniProtKB-KW"/>
</dbReference>
<organism evidence="2 3">
    <name type="scientific">Glaciihabitans arcticus</name>
    <dbReference type="NCBI Taxonomy" id="2668039"/>
    <lineage>
        <taxon>Bacteria</taxon>
        <taxon>Bacillati</taxon>
        <taxon>Actinomycetota</taxon>
        <taxon>Actinomycetes</taxon>
        <taxon>Micrococcales</taxon>
        <taxon>Microbacteriaceae</taxon>
        <taxon>Glaciihabitans</taxon>
    </lineage>
</organism>
<keyword evidence="2" id="KW-0808">Transferase</keyword>
<gene>
    <name evidence="2" type="ORF">EYE40_11910</name>
</gene>
<name>A0A4Q9GU83_9MICO</name>
<proteinExistence type="predicted"/>
<keyword evidence="3" id="KW-1185">Reference proteome</keyword>
<evidence type="ECO:0000259" key="1">
    <source>
        <dbReference type="Pfam" id="PF00485"/>
    </source>
</evidence>
<dbReference type="EMBL" id="SISG01000001">
    <property type="protein sequence ID" value="TBN58642.1"/>
    <property type="molecule type" value="Genomic_DNA"/>
</dbReference>
<dbReference type="Pfam" id="PF00485">
    <property type="entry name" value="PRK"/>
    <property type="match status" value="1"/>
</dbReference>
<keyword evidence="2" id="KW-0418">Kinase</keyword>
<evidence type="ECO:0000313" key="3">
    <source>
        <dbReference type="Proteomes" id="UP000294194"/>
    </source>
</evidence>
<comment type="caution">
    <text evidence="2">The sequence shown here is derived from an EMBL/GenBank/DDBJ whole genome shotgun (WGS) entry which is preliminary data.</text>
</comment>